<accession>A0A177XWV4</accession>
<dbReference type="Proteomes" id="UP000078406">
    <property type="component" value="Unassembled WGS sequence"/>
</dbReference>
<sequence>MGIQKDKGRWTRSSLSTSKINKIRGKHPLNFKSYSVAAHHLISCEVAKKLSNVRKDQIVYKGYDVNYLFNLALLPTIDQISCQYMVPLHKSGHTDHRLEEYYQNETGTNIGDDISTLQDNANNESDSFKSGVLEEDLSIISSVTGYHKVVAAMLAKALKGLDCDTDAQEYVDTLDELSIDIADLLGTHKLHLIARGRHLSRTGEGCHFCRANVGTSRVHYLQSDTSFKKEVPSQSKVNKFSFDGLTLKTMGEQV</sequence>
<dbReference type="AlphaFoldDB" id="A0A177XWV4"/>
<name>A0A177XWV4_9VIBR</name>
<evidence type="ECO:0000313" key="1">
    <source>
        <dbReference type="EMBL" id="OAJ93061.1"/>
    </source>
</evidence>
<organism evidence="1 2">
    <name type="scientific">Vibrio bivalvicida</name>
    <dbReference type="NCBI Taxonomy" id="1276888"/>
    <lineage>
        <taxon>Bacteria</taxon>
        <taxon>Pseudomonadati</taxon>
        <taxon>Pseudomonadota</taxon>
        <taxon>Gammaproteobacteria</taxon>
        <taxon>Vibrionales</taxon>
        <taxon>Vibrionaceae</taxon>
        <taxon>Vibrio</taxon>
        <taxon>Vibrio oreintalis group</taxon>
    </lineage>
</organism>
<protein>
    <submittedName>
        <fullName evidence="1">Uncharacterized protein</fullName>
    </submittedName>
</protein>
<dbReference type="EMBL" id="LLEI02000053">
    <property type="protein sequence ID" value="OAJ93061.1"/>
    <property type="molecule type" value="Genomic_DNA"/>
</dbReference>
<dbReference type="RefSeq" id="WP_054961368.1">
    <property type="nucleotide sequence ID" value="NZ_LLEI02000053.1"/>
</dbReference>
<evidence type="ECO:0000313" key="2">
    <source>
        <dbReference type="Proteomes" id="UP000078406"/>
    </source>
</evidence>
<gene>
    <name evidence="1" type="ORF">APB76_17855</name>
</gene>
<proteinExistence type="predicted"/>
<reference evidence="1 2" key="1">
    <citation type="journal article" date="2016" name="Syst. Appl. Microbiol.">
        <title>Vibrio bivalvicida sp. nov., a novel larval pathogen for bivalve molluscs reared in a hatchery.</title>
        <authorList>
            <person name="Dubert J."/>
            <person name="Romalde J.L."/>
            <person name="Prado S."/>
            <person name="Barja J.L."/>
        </authorList>
    </citation>
    <scope>NUCLEOTIDE SEQUENCE [LARGE SCALE GENOMIC DNA]</scope>
    <source>
        <strain evidence="1 2">605</strain>
    </source>
</reference>
<comment type="caution">
    <text evidence="1">The sequence shown here is derived from an EMBL/GenBank/DDBJ whole genome shotgun (WGS) entry which is preliminary data.</text>
</comment>